<feature type="compositionally biased region" description="Low complexity" evidence="1">
    <location>
        <begin position="144"/>
        <end position="154"/>
    </location>
</feature>
<feature type="compositionally biased region" description="Basic and acidic residues" evidence="1">
    <location>
        <begin position="155"/>
        <end position="173"/>
    </location>
</feature>
<sequence length="173" mass="19319">SNLSLATWGEIAFSRLCIFNFSPTMPNSVKDKSRDNVTNPTTSLSALPTPTADIPPAIINPSFEPKDNPLSRTIHALLRLFRMQSKPNSDKREKPPVTIHNTYGDNIHGQNITINNGMSKEQMEELKKLIESIQKPVNMTFTGNNNNITINSNVHENKETENRGDPNKRGTAH</sequence>
<protein>
    <submittedName>
        <fullName evidence="2">Uncharacterized protein</fullName>
    </submittedName>
</protein>
<evidence type="ECO:0000313" key="2">
    <source>
        <dbReference type="EMBL" id="KAA6320027.1"/>
    </source>
</evidence>
<feature type="region of interest" description="Disordered" evidence="1">
    <location>
        <begin position="28"/>
        <end position="50"/>
    </location>
</feature>
<feature type="region of interest" description="Disordered" evidence="1">
    <location>
        <begin position="144"/>
        <end position="173"/>
    </location>
</feature>
<gene>
    <name evidence="2" type="ORF">EZS27_030143</name>
</gene>
<dbReference type="EMBL" id="SNRY01003705">
    <property type="protein sequence ID" value="KAA6320027.1"/>
    <property type="molecule type" value="Genomic_DNA"/>
</dbReference>
<feature type="compositionally biased region" description="Low complexity" evidence="1">
    <location>
        <begin position="40"/>
        <end position="50"/>
    </location>
</feature>
<feature type="non-terminal residue" evidence="2">
    <location>
        <position position="1"/>
    </location>
</feature>
<name>A0A5J4QE89_9ZZZZ</name>
<organism evidence="2">
    <name type="scientific">termite gut metagenome</name>
    <dbReference type="NCBI Taxonomy" id="433724"/>
    <lineage>
        <taxon>unclassified sequences</taxon>
        <taxon>metagenomes</taxon>
        <taxon>organismal metagenomes</taxon>
    </lineage>
</organism>
<accession>A0A5J4QE89</accession>
<evidence type="ECO:0000256" key="1">
    <source>
        <dbReference type="SAM" id="MobiDB-lite"/>
    </source>
</evidence>
<comment type="caution">
    <text evidence="2">The sequence shown here is derived from an EMBL/GenBank/DDBJ whole genome shotgun (WGS) entry which is preliminary data.</text>
</comment>
<proteinExistence type="predicted"/>
<dbReference type="AlphaFoldDB" id="A0A5J4QE89"/>
<reference evidence="2" key="1">
    <citation type="submission" date="2019-03" db="EMBL/GenBank/DDBJ databases">
        <title>Single cell metagenomics reveals metabolic interactions within the superorganism composed of flagellate Streblomastix strix and complex community of Bacteroidetes bacteria on its surface.</title>
        <authorList>
            <person name="Treitli S.C."/>
            <person name="Kolisko M."/>
            <person name="Husnik F."/>
            <person name="Keeling P."/>
            <person name="Hampl V."/>
        </authorList>
    </citation>
    <scope>NUCLEOTIDE SEQUENCE</scope>
    <source>
        <strain evidence="2">STM</strain>
    </source>
</reference>